<proteinExistence type="predicted"/>
<feature type="non-terminal residue" evidence="1">
    <location>
        <position position="1"/>
    </location>
</feature>
<feature type="non-terminal residue" evidence="1">
    <location>
        <position position="223"/>
    </location>
</feature>
<organism evidence="1 2">
    <name type="scientific">Ophiobolus disseminans</name>
    <dbReference type="NCBI Taxonomy" id="1469910"/>
    <lineage>
        <taxon>Eukaryota</taxon>
        <taxon>Fungi</taxon>
        <taxon>Dikarya</taxon>
        <taxon>Ascomycota</taxon>
        <taxon>Pezizomycotina</taxon>
        <taxon>Dothideomycetes</taxon>
        <taxon>Pleosporomycetidae</taxon>
        <taxon>Pleosporales</taxon>
        <taxon>Pleosporineae</taxon>
        <taxon>Phaeosphaeriaceae</taxon>
        <taxon>Ophiobolus</taxon>
    </lineage>
</organism>
<dbReference type="Proteomes" id="UP000799424">
    <property type="component" value="Unassembled WGS sequence"/>
</dbReference>
<name>A0A6A7A6W4_9PLEO</name>
<evidence type="ECO:0000313" key="2">
    <source>
        <dbReference type="Proteomes" id="UP000799424"/>
    </source>
</evidence>
<dbReference type="AlphaFoldDB" id="A0A6A7A6W4"/>
<evidence type="ECO:0000313" key="1">
    <source>
        <dbReference type="EMBL" id="KAF2828479.1"/>
    </source>
</evidence>
<protein>
    <recommendedName>
        <fullName evidence="3">Nucleotidyl transferase AbiEii/AbiGii toxin family protein</fullName>
    </recommendedName>
</protein>
<reference evidence="1" key="1">
    <citation type="journal article" date="2020" name="Stud. Mycol.">
        <title>101 Dothideomycetes genomes: a test case for predicting lifestyles and emergence of pathogens.</title>
        <authorList>
            <person name="Haridas S."/>
            <person name="Albert R."/>
            <person name="Binder M."/>
            <person name="Bloem J."/>
            <person name="Labutti K."/>
            <person name="Salamov A."/>
            <person name="Andreopoulos B."/>
            <person name="Baker S."/>
            <person name="Barry K."/>
            <person name="Bills G."/>
            <person name="Bluhm B."/>
            <person name="Cannon C."/>
            <person name="Castanera R."/>
            <person name="Culley D."/>
            <person name="Daum C."/>
            <person name="Ezra D."/>
            <person name="Gonzalez J."/>
            <person name="Henrissat B."/>
            <person name="Kuo A."/>
            <person name="Liang C."/>
            <person name="Lipzen A."/>
            <person name="Lutzoni F."/>
            <person name="Magnuson J."/>
            <person name="Mondo S."/>
            <person name="Nolan M."/>
            <person name="Ohm R."/>
            <person name="Pangilinan J."/>
            <person name="Park H.-J."/>
            <person name="Ramirez L."/>
            <person name="Alfaro M."/>
            <person name="Sun H."/>
            <person name="Tritt A."/>
            <person name="Yoshinaga Y."/>
            <person name="Zwiers L.-H."/>
            <person name="Turgeon B."/>
            <person name="Goodwin S."/>
            <person name="Spatafora J."/>
            <person name="Crous P."/>
            <person name="Grigoriev I."/>
        </authorList>
    </citation>
    <scope>NUCLEOTIDE SEQUENCE</scope>
    <source>
        <strain evidence="1">CBS 113818</strain>
    </source>
</reference>
<dbReference type="OrthoDB" id="10066232at2759"/>
<dbReference type="InterPro" id="IPR043519">
    <property type="entry name" value="NT_sf"/>
</dbReference>
<dbReference type="SUPFAM" id="SSF81301">
    <property type="entry name" value="Nucleotidyltransferase"/>
    <property type="match status" value="1"/>
</dbReference>
<gene>
    <name evidence="1" type="ORF">CC86DRAFT_241231</name>
</gene>
<evidence type="ECO:0008006" key="3">
    <source>
        <dbReference type="Google" id="ProtNLM"/>
    </source>
</evidence>
<accession>A0A6A7A6W4</accession>
<dbReference type="EMBL" id="MU006222">
    <property type="protein sequence ID" value="KAF2828479.1"/>
    <property type="molecule type" value="Genomic_DNA"/>
</dbReference>
<sequence>TYTHQQLQALMNAANFASSSQLVAAAELMSQVFQANSIPYAFMGGFALKLRGSTRDTHDVDVAVGCTMQRLIEVLSGQSRVRRPAGPTSGVMRVFVLVGGQMNPGIPELWVAVDIILRGTCSLGAPDHLQNSSEVVAFNTNTGQKQLPVINILNAMASKLNAYYSRQAPNDYDDILFLIGTYPQQIFAIRTQLNATHRQYFVTSFSQHNAQNAIRRVKHVLGV</sequence>
<dbReference type="Gene3D" id="3.30.460.40">
    <property type="match status" value="1"/>
</dbReference>
<keyword evidence="2" id="KW-1185">Reference proteome</keyword>